<reference evidence="1 2" key="1">
    <citation type="journal article" date="2024" name="bioRxiv">
        <title>A reference genome for Trichogramma kaykai: A tiny desert-dwelling parasitoid wasp with competing sex-ratio distorters.</title>
        <authorList>
            <person name="Culotta J."/>
            <person name="Lindsey A.R."/>
        </authorList>
    </citation>
    <scope>NUCLEOTIDE SEQUENCE [LARGE SCALE GENOMIC DNA]</scope>
    <source>
        <strain evidence="1 2">KSX58</strain>
    </source>
</reference>
<dbReference type="AlphaFoldDB" id="A0ABD2WG16"/>
<evidence type="ECO:0008006" key="3">
    <source>
        <dbReference type="Google" id="ProtNLM"/>
    </source>
</evidence>
<sequence>MNEDAATIKDWADRNGLMLNKAKTKAVLFTSSQQRRFFNDADVPPLIINNTIIPLVDKVCNLGVTMSKDLSWASHVRGMCSRAHGVLHCLRYRAGMLSCHVRRELAMTLVLPLMDYCCLVYLELLEYLATMLQ</sequence>
<gene>
    <name evidence="1" type="ORF">TKK_013580</name>
</gene>
<comment type="caution">
    <text evidence="1">The sequence shown here is derived from an EMBL/GenBank/DDBJ whole genome shotgun (WGS) entry which is preliminary data.</text>
</comment>
<dbReference type="EMBL" id="JBJJXI010000108">
    <property type="protein sequence ID" value="KAL3391650.1"/>
    <property type="molecule type" value="Genomic_DNA"/>
</dbReference>
<evidence type="ECO:0000313" key="1">
    <source>
        <dbReference type="EMBL" id="KAL3391650.1"/>
    </source>
</evidence>
<dbReference type="Proteomes" id="UP001627154">
    <property type="component" value="Unassembled WGS sequence"/>
</dbReference>
<organism evidence="1 2">
    <name type="scientific">Trichogramma kaykai</name>
    <dbReference type="NCBI Taxonomy" id="54128"/>
    <lineage>
        <taxon>Eukaryota</taxon>
        <taxon>Metazoa</taxon>
        <taxon>Ecdysozoa</taxon>
        <taxon>Arthropoda</taxon>
        <taxon>Hexapoda</taxon>
        <taxon>Insecta</taxon>
        <taxon>Pterygota</taxon>
        <taxon>Neoptera</taxon>
        <taxon>Endopterygota</taxon>
        <taxon>Hymenoptera</taxon>
        <taxon>Apocrita</taxon>
        <taxon>Proctotrupomorpha</taxon>
        <taxon>Chalcidoidea</taxon>
        <taxon>Trichogrammatidae</taxon>
        <taxon>Trichogramma</taxon>
    </lineage>
</organism>
<protein>
    <recommendedName>
        <fullName evidence="3">Reverse transcriptase domain-containing protein</fullName>
    </recommendedName>
</protein>
<dbReference type="PANTHER" id="PTHR33332">
    <property type="entry name" value="REVERSE TRANSCRIPTASE DOMAIN-CONTAINING PROTEIN"/>
    <property type="match status" value="1"/>
</dbReference>
<keyword evidence="2" id="KW-1185">Reference proteome</keyword>
<name>A0ABD2WG16_9HYME</name>
<evidence type="ECO:0000313" key="2">
    <source>
        <dbReference type="Proteomes" id="UP001627154"/>
    </source>
</evidence>
<accession>A0ABD2WG16</accession>
<proteinExistence type="predicted"/>